<dbReference type="PANTHER" id="PTHR10434">
    <property type="entry name" value="1-ACYL-SN-GLYCEROL-3-PHOSPHATE ACYLTRANSFERASE"/>
    <property type="match status" value="1"/>
</dbReference>
<feature type="transmembrane region" description="Helical" evidence="5">
    <location>
        <begin position="7"/>
        <end position="34"/>
    </location>
</feature>
<dbReference type="PANTHER" id="PTHR10434:SF11">
    <property type="entry name" value="1-ACYL-SN-GLYCEROL-3-PHOSPHATE ACYLTRANSFERASE"/>
    <property type="match status" value="1"/>
</dbReference>
<reference evidence="7 8" key="1">
    <citation type="submission" date="2016-10" db="EMBL/GenBank/DDBJ databases">
        <authorList>
            <person name="de Groot N.N."/>
        </authorList>
    </citation>
    <scope>NUCLEOTIDE SEQUENCE [LARGE SCALE GENOMIC DNA]</scope>
    <source>
        <strain evidence="7 8">DSM 27842</strain>
    </source>
</reference>
<evidence type="ECO:0000256" key="2">
    <source>
        <dbReference type="ARBA" id="ARBA00022679"/>
    </source>
</evidence>
<dbReference type="GO" id="GO:0006654">
    <property type="term" value="P:phosphatidic acid biosynthetic process"/>
    <property type="evidence" value="ECO:0007669"/>
    <property type="project" value="TreeGrafter"/>
</dbReference>
<dbReference type="CDD" id="cd07989">
    <property type="entry name" value="LPLAT_AGPAT-like"/>
    <property type="match status" value="1"/>
</dbReference>
<organism evidence="7 8">
    <name type="scientific">Salinihabitans flavidus</name>
    <dbReference type="NCBI Taxonomy" id="569882"/>
    <lineage>
        <taxon>Bacteria</taxon>
        <taxon>Pseudomonadati</taxon>
        <taxon>Pseudomonadota</taxon>
        <taxon>Alphaproteobacteria</taxon>
        <taxon>Rhodobacterales</taxon>
        <taxon>Roseobacteraceae</taxon>
        <taxon>Salinihabitans</taxon>
    </lineage>
</organism>
<evidence type="ECO:0000313" key="7">
    <source>
        <dbReference type="EMBL" id="SEO62615.1"/>
    </source>
</evidence>
<proteinExistence type="predicted"/>
<evidence type="ECO:0000259" key="6">
    <source>
        <dbReference type="SMART" id="SM00563"/>
    </source>
</evidence>
<keyword evidence="8" id="KW-1185">Reference proteome</keyword>
<keyword evidence="2 7" id="KW-0808">Transferase</keyword>
<keyword evidence="5" id="KW-1133">Transmembrane helix</keyword>
<feature type="region of interest" description="Disordered" evidence="4">
    <location>
        <begin position="231"/>
        <end position="252"/>
    </location>
</feature>
<evidence type="ECO:0000256" key="1">
    <source>
        <dbReference type="ARBA" id="ARBA00005189"/>
    </source>
</evidence>
<evidence type="ECO:0000313" key="8">
    <source>
        <dbReference type="Proteomes" id="UP000198893"/>
    </source>
</evidence>
<name>A0A1H8R822_9RHOB</name>
<accession>A0A1H8R822</accession>
<dbReference type="SUPFAM" id="SSF69593">
    <property type="entry name" value="Glycerol-3-phosphate (1)-acyltransferase"/>
    <property type="match status" value="1"/>
</dbReference>
<keyword evidence="5" id="KW-0472">Membrane</keyword>
<comment type="pathway">
    <text evidence="1">Lipid metabolism.</text>
</comment>
<dbReference type="InterPro" id="IPR002123">
    <property type="entry name" value="Plipid/glycerol_acylTrfase"/>
</dbReference>
<keyword evidence="3 7" id="KW-0012">Acyltransferase</keyword>
<sequence>MRYALRWLVSLIFVVQMYAAMAVLALVFTPLAIFSRAWVYRAVHSYCRWVRWTARWMVGLRSEVRGTPPTEEVLIAAKHQSFFDIILIVSAVPKPKFIMKSSLRYAPILGWYALRLGCVAVDRGRRAEAIRQMQRGVLDGTAPAGQLIIYPQGTRVAPGAHIPYKVGISVLYRETGQTVVPAATNVGVFWPRTGIYRKPGLAVVEFLDPIPPGLPQRDLLTRLEREIEGRSDALMREAGFDPDTAGSEGAAR</sequence>
<dbReference type="RefSeq" id="WP_093117466.1">
    <property type="nucleotide sequence ID" value="NZ_FODS01000008.1"/>
</dbReference>
<gene>
    <name evidence="7" type="ORF">SAMN04490248_10836</name>
</gene>
<feature type="domain" description="Phospholipid/glycerol acyltransferase" evidence="6">
    <location>
        <begin position="73"/>
        <end position="187"/>
    </location>
</feature>
<dbReference type="SMART" id="SM00563">
    <property type="entry name" value="PlsC"/>
    <property type="match status" value="1"/>
</dbReference>
<keyword evidence="5" id="KW-0812">Transmembrane</keyword>
<dbReference type="Pfam" id="PF01553">
    <property type="entry name" value="Acyltransferase"/>
    <property type="match status" value="1"/>
</dbReference>
<dbReference type="STRING" id="569882.SAMN04490248_10836"/>
<evidence type="ECO:0000256" key="4">
    <source>
        <dbReference type="SAM" id="MobiDB-lite"/>
    </source>
</evidence>
<protein>
    <submittedName>
        <fullName evidence="7">1-acyl-sn-glycerol-3-phosphate acyltransferase</fullName>
    </submittedName>
</protein>
<dbReference type="GO" id="GO:0003841">
    <property type="term" value="F:1-acylglycerol-3-phosphate O-acyltransferase activity"/>
    <property type="evidence" value="ECO:0007669"/>
    <property type="project" value="TreeGrafter"/>
</dbReference>
<evidence type="ECO:0000256" key="3">
    <source>
        <dbReference type="ARBA" id="ARBA00023315"/>
    </source>
</evidence>
<dbReference type="AlphaFoldDB" id="A0A1H8R822"/>
<evidence type="ECO:0000256" key="5">
    <source>
        <dbReference type="SAM" id="Phobius"/>
    </source>
</evidence>
<dbReference type="EMBL" id="FODS01000008">
    <property type="protein sequence ID" value="SEO62615.1"/>
    <property type="molecule type" value="Genomic_DNA"/>
</dbReference>
<dbReference type="Proteomes" id="UP000198893">
    <property type="component" value="Unassembled WGS sequence"/>
</dbReference>
<dbReference type="OrthoDB" id="5290997at2"/>